<feature type="binding site" evidence="23">
    <location>
        <position position="1149"/>
    </location>
    <ligand>
        <name>S-adenosyl-L-methionine</name>
        <dbReference type="ChEBI" id="CHEBI:59789"/>
    </ligand>
</feature>
<dbReference type="GO" id="GO:0031419">
    <property type="term" value="F:cobalamin binding"/>
    <property type="evidence" value="ECO:0007669"/>
    <property type="project" value="UniProtKB-UniRule"/>
</dbReference>
<evidence type="ECO:0000256" key="8">
    <source>
        <dbReference type="ARBA" id="ARBA00022603"/>
    </source>
</evidence>
<dbReference type="InterPro" id="IPR036724">
    <property type="entry name" value="Cobalamin-bd_sf"/>
</dbReference>
<comment type="domain">
    <text evidence="21">Modular enzyme with four functionally distinct domains. The isolated Hcy-binding domain catalyzes methyl transfer from free methylcobalamin to homocysteine. The Hcy-binding domain in association with the pterin-binding domain catalyzes the methylation of cob(I)alamin by methyltetrahydrofolate and the methylation of homocysteine. The B12-binding domain binds the cofactor. The AdoMet activation domain binds S-adenosyl-L-methionine. Under aerobic conditions cob(I)alamin can be converted to inactive cob(II)alamin. Reductive methylation by S-adenosyl-L-methionine and flavodoxin regenerates methylcobalamin.</text>
</comment>
<feature type="binding site" evidence="23">
    <location>
        <position position="821"/>
    </location>
    <ligand>
        <name>methylcob(III)alamin</name>
        <dbReference type="ChEBI" id="CHEBI:28115"/>
    </ligand>
</feature>
<dbReference type="GO" id="GO:0005829">
    <property type="term" value="C:cytosol"/>
    <property type="evidence" value="ECO:0007669"/>
    <property type="project" value="TreeGrafter"/>
</dbReference>
<evidence type="ECO:0000256" key="25">
    <source>
        <dbReference type="SAM" id="Coils"/>
    </source>
</evidence>
<dbReference type="Pfam" id="PF02574">
    <property type="entry name" value="S-methyl_trans"/>
    <property type="match status" value="1"/>
</dbReference>
<dbReference type="FunFam" id="1.10.1240.10:FF:000001">
    <property type="entry name" value="Methionine synthase"/>
    <property type="match status" value="1"/>
</dbReference>
<dbReference type="PIRSF" id="PIRSF000381">
    <property type="entry name" value="MetH"/>
    <property type="match status" value="1"/>
</dbReference>
<dbReference type="FunFam" id="3.20.20.20:FF:000002">
    <property type="entry name" value="Methionine synthase"/>
    <property type="match status" value="1"/>
</dbReference>
<keyword evidence="10 21" id="KW-0846">Cobalamin</keyword>
<feature type="binding site" evidence="23">
    <location>
        <position position="960"/>
    </location>
    <ligand>
        <name>S-adenosyl-L-methionine</name>
        <dbReference type="ChEBI" id="CHEBI:59789"/>
    </ligand>
</feature>
<evidence type="ECO:0000256" key="9">
    <source>
        <dbReference type="ARBA" id="ARBA00022605"/>
    </source>
</evidence>
<feature type="binding site" evidence="23">
    <location>
        <position position="817"/>
    </location>
    <ligand>
        <name>methylcob(III)alamin</name>
        <dbReference type="ChEBI" id="CHEBI:28115"/>
    </ligand>
</feature>
<dbReference type="UniPathway" id="UPA00051">
    <property type="reaction ID" value="UER00081"/>
</dbReference>
<dbReference type="InterPro" id="IPR006158">
    <property type="entry name" value="Cobalamin-bd"/>
</dbReference>
<keyword evidence="25" id="KW-0175">Coiled coil</keyword>
<evidence type="ECO:0000256" key="10">
    <source>
        <dbReference type="ARBA" id="ARBA00022628"/>
    </source>
</evidence>
<feature type="region of interest" description="Disordered" evidence="26">
    <location>
        <begin position="739"/>
        <end position="758"/>
    </location>
</feature>
<keyword evidence="11 21" id="KW-0808">Transferase</keyword>
<dbReference type="PROSITE" id="PS51332">
    <property type="entry name" value="B12_BINDING"/>
    <property type="match status" value="1"/>
</dbReference>
<dbReference type="InterPro" id="IPR050554">
    <property type="entry name" value="Met_Synthase/Corrinoid"/>
</dbReference>
<dbReference type="InterPro" id="IPR036594">
    <property type="entry name" value="Meth_synthase_dom"/>
</dbReference>
<keyword evidence="9 21" id="KW-0028">Amino-acid biosynthesis</keyword>
<evidence type="ECO:0000256" key="5">
    <source>
        <dbReference type="ARBA" id="ARBA00010398"/>
    </source>
</evidence>
<evidence type="ECO:0000256" key="4">
    <source>
        <dbReference type="ARBA" id="ARBA00005178"/>
    </source>
</evidence>
<comment type="pathway">
    <text evidence="4 21">Amino-acid biosynthesis; L-methionine biosynthesis via de novo pathway; L-methionine from L-homocysteine (MetH route): step 1/1.</text>
</comment>
<feature type="binding site" evidence="23">
    <location>
        <begin position="1204"/>
        <end position="1205"/>
    </location>
    <ligand>
        <name>S-adenosyl-L-methionine</name>
        <dbReference type="ChEBI" id="CHEBI:59789"/>
    </ligand>
</feature>
<evidence type="ECO:0000256" key="23">
    <source>
        <dbReference type="PIRSR" id="PIRSR000381-2"/>
    </source>
</evidence>
<evidence type="ECO:0000256" key="6">
    <source>
        <dbReference type="ARBA" id="ARBA00012032"/>
    </source>
</evidence>
<comment type="cofactor">
    <cofactor evidence="3 21 22">
        <name>methylcob(III)alamin</name>
        <dbReference type="ChEBI" id="CHEBI:28115"/>
    </cofactor>
</comment>
<dbReference type="InterPro" id="IPR003759">
    <property type="entry name" value="Cbl-bd_cap"/>
</dbReference>
<dbReference type="CDD" id="cd00740">
    <property type="entry name" value="MeTr"/>
    <property type="match status" value="1"/>
</dbReference>
<dbReference type="RefSeq" id="WP_098062640.1">
    <property type="nucleotide sequence ID" value="NZ_PDEP01000009.1"/>
</dbReference>
<feature type="binding site" description="axial binding residue" evidence="22">
    <location>
        <position position="772"/>
    </location>
    <ligand>
        <name>methylcob(III)alamin</name>
        <dbReference type="ChEBI" id="CHEBI:28115"/>
    </ligand>
    <ligandPart>
        <name>Co</name>
        <dbReference type="ChEBI" id="CHEBI:27638"/>
    </ligandPart>
</feature>
<dbReference type="SUPFAM" id="SSF51717">
    <property type="entry name" value="Dihydropteroate synthetase-like"/>
    <property type="match status" value="1"/>
</dbReference>
<evidence type="ECO:0000256" key="3">
    <source>
        <dbReference type="ARBA" id="ARBA00001956"/>
    </source>
</evidence>
<feature type="binding site" evidence="22 24">
    <location>
        <position position="309"/>
    </location>
    <ligand>
        <name>Zn(2+)</name>
        <dbReference type="ChEBI" id="CHEBI:29105"/>
    </ligand>
</feature>
<evidence type="ECO:0000256" key="12">
    <source>
        <dbReference type="ARBA" id="ARBA00022691"/>
    </source>
</evidence>
<feature type="domain" description="AdoMet activation" evidence="29">
    <location>
        <begin position="910"/>
        <end position="1242"/>
    </location>
</feature>
<dbReference type="CDD" id="cd02069">
    <property type="entry name" value="methionine_synthase_B12_BD"/>
    <property type="match status" value="1"/>
</dbReference>
<feature type="compositionally biased region" description="Basic and acidic residues" evidence="26">
    <location>
        <begin position="742"/>
        <end position="758"/>
    </location>
</feature>
<comment type="function">
    <text evidence="18 21">Catalyzes the transfer of a methyl group from methyl-cobalamin to homocysteine, yielding enzyme-bound cob(I)alamin and methionine. Subsequently, remethylates the cofactor using methyltetrahydrofolate.</text>
</comment>
<dbReference type="Gene3D" id="3.20.20.20">
    <property type="entry name" value="Dihydropteroate synthase-like"/>
    <property type="match status" value="1"/>
</dbReference>
<feature type="binding site" evidence="23">
    <location>
        <position position="693"/>
    </location>
    <ligand>
        <name>methylcob(III)alamin</name>
        <dbReference type="ChEBI" id="CHEBI:28115"/>
    </ligand>
</feature>
<dbReference type="Pfam" id="PF02310">
    <property type="entry name" value="B12-binding"/>
    <property type="match status" value="1"/>
</dbReference>
<dbReference type="PROSITE" id="PS50972">
    <property type="entry name" value="PTERIN_BINDING"/>
    <property type="match status" value="1"/>
</dbReference>
<dbReference type="InterPro" id="IPR011822">
    <property type="entry name" value="MetH"/>
</dbReference>
<evidence type="ECO:0000256" key="13">
    <source>
        <dbReference type="ARBA" id="ARBA00022723"/>
    </source>
</evidence>
<evidence type="ECO:0000256" key="21">
    <source>
        <dbReference type="PIRNR" id="PIRNR000381"/>
    </source>
</evidence>
<proteinExistence type="inferred from homology"/>
<evidence type="ECO:0000256" key="7">
    <source>
        <dbReference type="ARBA" id="ARBA00013998"/>
    </source>
</evidence>
<evidence type="ECO:0000313" key="33">
    <source>
        <dbReference type="Proteomes" id="UP000221024"/>
    </source>
</evidence>
<dbReference type="PANTHER" id="PTHR45833">
    <property type="entry name" value="METHIONINE SYNTHASE"/>
    <property type="match status" value="1"/>
</dbReference>
<accession>A0A2H3P618</accession>
<evidence type="ECO:0000256" key="15">
    <source>
        <dbReference type="ARBA" id="ARBA00022833"/>
    </source>
</evidence>
<dbReference type="InterPro" id="IPR036589">
    <property type="entry name" value="HCY_dom_sf"/>
</dbReference>
<comment type="similarity">
    <text evidence="5">Belongs to the vitamin-B12 dependent methionine synthase family.</text>
</comment>
<keyword evidence="17 21" id="KW-0170">Cobalt</keyword>
<name>A0A2H3P618_9BACT</name>
<dbReference type="GO" id="GO:0008270">
    <property type="term" value="F:zinc ion binding"/>
    <property type="evidence" value="ECO:0007669"/>
    <property type="project" value="UniProtKB-UniRule"/>
</dbReference>
<dbReference type="Pfam" id="PF00809">
    <property type="entry name" value="Pterin_bind"/>
    <property type="match status" value="1"/>
</dbReference>
<evidence type="ECO:0000256" key="17">
    <source>
        <dbReference type="ARBA" id="ARBA00023285"/>
    </source>
</evidence>
<dbReference type="InterPro" id="IPR033706">
    <property type="entry name" value="Met_synthase_B12-bd"/>
</dbReference>
<evidence type="ECO:0000256" key="26">
    <source>
        <dbReference type="SAM" id="MobiDB-lite"/>
    </source>
</evidence>
<dbReference type="AlphaFoldDB" id="A0A2H3P618"/>
<dbReference type="InterPro" id="IPR003726">
    <property type="entry name" value="HCY_dom"/>
</dbReference>
<feature type="binding site" evidence="23">
    <location>
        <begin position="769"/>
        <end position="773"/>
    </location>
    <ligand>
        <name>methylcob(III)alamin</name>
        <dbReference type="ChEBI" id="CHEBI:28115"/>
    </ligand>
</feature>
<organism evidence="32 33">
    <name type="scientific">Longimonas halophila</name>
    <dbReference type="NCBI Taxonomy" id="1469170"/>
    <lineage>
        <taxon>Bacteria</taxon>
        <taxon>Pseudomonadati</taxon>
        <taxon>Rhodothermota</taxon>
        <taxon>Rhodothermia</taxon>
        <taxon>Rhodothermales</taxon>
        <taxon>Salisaetaceae</taxon>
        <taxon>Longimonas</taxon>
    </lineage>
</organism>
<keyword evidence="15 21" id="KW-0862">Zinc</keyword>
<dbReference type="FunFam" id="3.20.20.330:FF:000001">
    <property type="entry name" value="Methionine synthase"/>
    <property type="match status" value="1"/>
</dbReference>
<keyword evidence="33" id="KW-1185">Reference proteome</keyword>
<sequence>MATTFDTLRDLLTRRILVMDGAMGTMIQRHDLSEEDFRNEQVADVDADLKGNNDLLSLTRPDIIKDIHRQYLAAGSDIIETNTFSATTVAQEDYALEHLAYELNVASARLAREAADEASTSEKPRFVAGAMGPTNKTLSVSPDVNDPGYRAITFDALQEAYHEQARGLVDGGADILLVETVFDTLNCKAALYAIQRLFDERDAQWPVMISGTITDMSGRTLSGQTPEAFYTSVMHQPQLLSVGLNCALGSKQMRPFIEELANAAETFTSLYPNAGLPNEFGGYDETPDFMAEQLDSYLDEGWLNIVGGCCGTTPDHIEQFVKVAAQHEPRKRPEPSTTLRLSGLEPLVFREDLNFVNIGERTNVMGSRRFKRLIKDDDYETALNVARQQVENGAQMVDVNMDEGMIDGPAAMKRFLQLVAAEPDIARVPIVIDSSKWEVLENGLRCVQGKPVVNSISMKEGEDEFLEHARLCRRYGAAVIVMAFDEDGQADTYERKIEICERAYNLLVDEVGFPPQDIIFDPNIFAIATGIEEHATYGIDFLKATKWIKENLPHAKVSGGLSNISFSFRGNNRVREAMHTIFLYHAIKRGMDMAIVNAGQIEVYDQIDDTLREHIEDVLFNRRDDATERLVDLAEEIAAQEDDTEQEEQTAEWREEPVEQRIEHALVKGILDHIVDDAEEARQKYDESLDVIEGPLMDGMDVVGDLFGDGKMFLPQVVKSARVMKKAVAHLRPYIEEEQAAEDARREAAGEAPREDTDNPKVLLATVKGDVHDIGKNIVGVVLQCNGYDVVDLGVMVPAQEILQQAREHDVDIIGLSGLITPSLDEMVHVAEEMEREGFDIPLLIGGATTSEIHTAVKIAEHYSGPVVHVLDASRSVNVTGNLVAEDLRDAFLREVEERYDKLRERHRSGGRRKTFLSIEEARANRFTSNWDEVPITKPNKLGTTVLPKVPIDTLRDYIDWTPFFIAWDLSGKYPRIFEDEEKGQEARQLYEDANAMLDRLSQRRSLTCNGIIGLYAANRVGDDIEVYTDDTRTEVATVLHALRQQTEKRGDLPNRALSDYVAPKDSGINDYIGAFAVTSGLGLERVIEDFKAAEDDYNVIMAQALADRLAEAFAEYLHQQVRKDYWGYAPDEDLSNKDLVREQYRGIRPAPGYPACPDHTEKPLIWDLMGVEKHTEISLTENLAMYPGASVCGVYFAHPDASYYNVGMFQRDQIEDYASRKNMAVAEVEQWLADRLAYDPAEYEEEPEAVAV</sequence>
<dbReference type="Gene3D" id="3.10.196.10">
    <property type="entry name" value="Vitamin B12-dependent methionine synthase, activation domain"/>
    <property type="match status" value="1"/>
</dbReference>
<dbReference type="EC" id="2.1.1.13" evidence="6 20"/>
<evidence type="ECO:0000256" key="16">
    <source>
        <dbReference type="ARBA" id="ARBA00023167"/>
    </source>
</evidence>
<dbReference type="GO" id="GO:0050667">
    <property type="term" value="P:homocysteine metabolic process"/>
    <property type="evidence" value="ECO:0007669"/>
    <property type="project" value="TreeGrafter"/>
</dbReference>
<dbReference type="GO" id="GO:0046653">
    <property type="term" value="P:tetrahydrofolate metabolic process"/>
    <property type="evidence" value="ECO:0007669"/>
    <property type="project" value="TreeGrafter"/>
</dbReference>
<dbReference type="Proteomes" id="UP000221024">
    <property type="component" value="Unassembled WGS sequence"/>
</dbReference>
<dbReference type="InterPro" id="IPR011005">
    <property type="entry name" value="Dihydropteroate_synth-like_sf"/>
</dbReference>
<dbReference type="InterPro" id="IPR037010">
    <property type="entry name" value="VitB12-dep_Met_synth_activ_sf"/>
</dbReference>
<reference evidence="32 33" key="1">
    <citation type="submission" date="2017-10" db="EMBL/GenBank/DDBJ databases">
        <title>Draft genome of Longimonas halophila.</title>
        <authorList>
            <person name="Goh K.M."/>
            <person name="Shamsir M.S."/>
            <person name="Lim S.W."/>
        </authorList>
    </citation>
    <scope>NUCLEOTIDE SEQUENCE [LARGE SCALE GENOMIC DNA]</scope>
    <source>
        <strain evidence="32 33">KCTC 42399</strain>
    </source>
</reference>
<dbReference type="SUPFAM" id="SSF47644">
    <property type="entry name" value="Methionine synthase domain"/>
    <property type="match status" value="1"/>
</dbReference>
<evidence type="ECO:0000256" key="11">
    <source>
        <dbReference type="ARBA" id="ARBA00022679"/>
    </source>
</evidence>
<evidence type="ECO:0000256" key="19">
    <source>
        <dbReference type="ARBA" id="ARBA00031040"/>
    </source>
</evidence>
<comment type="catalytic activity">
    <reaction evidence="1 21">
        <text>(6S)-5-methyl-5,6,7,8-tetrahydrofolate + L-homocysteine = (6S)-5,6,7,8-tetrahydrofolate + L-methionine</text>
        <dbReference type="Rhea" id="RHEA:11172"/>
        <dbReference type="ChEBI" id="CHEBI:18608"/>
        <dbReference type="ChEBI" id="CHEBI:57453"/>
        <dbReference type="ChEBI" id="CHEBI:57844"/>
        <dbReference type="ChEBI" id="CHEBI:58199"/>
        <dbReference type="EC" id="2.1.1.13"/>
    </reaction>
</comment>
<keyword evidence="13 21" id="KW-0479">Metal-binding</keyword>
<dbReference type="Gene3D" id="3.20.20.330">
    <property type="entry name" value="Homocysteine-binding-like domain"/>
    <property type="match status" value="1"/>
</dbReference>
<evidence type="ECO:0000313" key="32">
    <source>
        <dbReference type="EMBL" id="PEN06292.1"/>
    </source>
</evidence>
<comment type="caution">
    <text evidence="32">The sequence shown here is derived from an EMBL/GenBank/DDBJ whole genome shotgun (WGS) entry which is preliminary data.</text>
</comment>
<dbReference type="Gene3D" id="1.10.288.10">
    <property type="entry name" value="Cobalamin-dependent Methionine Synthase, domain 2"/>
    <property type="match status" value="1"/>
</dbReference>
<dbReference type="EMBL" id="PDEP01000009">
    <property type="protein sequence ID" value="PEN06292.1"/>
    <property type="molecule type" value="Genomic_DNA"/>
</dbReference>
<dbReference type="SUPFAM" id="SSF52242">
    <property type="entry name" value="Cobalamin (vitamin B12)-binding domain"/>
    <property type="match status" value="1"/>
</dbReference>
<dbReference type="SUPFAM" id="SSF56507">
    <property type="entry name" value="Methionine synthase activation domain-like"/>
    <property type="match status" value="1"/>
</dbReference>
<dbReference type="PROSITE" id="PS51337">
    <property type="entry name" value="B12_BINDING_NTER"/>
    <property type="match status" value="1"/>
</dbReference>
<dbReference type="SMART" id="SM01018">
    <property type="entry name" value="B12-binding_2"/>
    <property type="match status" value="1"/>
</dbReference>
<dbReference type="Pfam" id="PF02607">
    <property type="entry name" value="B12-binding_2"/>
    <property type="match status" value="1"/>
</dbReference>
<dbReference type="PANTHER" id="PTHR45833:SF1">
    <property type="entry name" value="METHIONINE SYNTHASE"/>
    <property type="match status" value="1"/>
</dbReference>
<dbReference type="InterPro" id="IPR000489">
    <property type="entry name" value="Pterin-binding_dom"/>
</dbReference>
<evidence type="ECO:0000259" key="30">
    <source>
        <dbReference type="PROSITE" id="PS51332"/>
    </source>
</evidence>
<protein>
    <recommendedName>
        <fullName evidence="7 20">Methionine synthase</fullName>
        <ecNumber evidence="6 20">2.1.1.13</ecNumber>
    </recommendedName>
    <alternativeName>
        <fullName evidence="19 21">5-methyltetrahydrofolate--homocysteine methyltransferase</fullName>
    </alternativeName>
</protein>
<dbReference type="InterPro" id="IPR004223">
    <property type="entry name" value="VitB12-dep_Met_synth_activ_dom"/>
</dbReference>
<feature type="domain" description="Pterin-binding" evidence="28">
    <location>
        <begin position="355"/>
        <end position="616"/>
    </location>
</feature>
<dbReference type="OrthoDB" id="9803687at2"/>
<evidence type="ECO:0000259" key="29">
    <source>
        <dbReference type="PROSITE" id="PS50974"/>
    </source>
</evidence>
<dbReference type="PROSITE" id="PS50974">
    <property type="entry name" value="ADOMET_ACTIVATION"/>
    <property type="match status" value="1"/>
</dbReference>
<feature type="domain" description="B12-binding N-terminal" evidence="31">
    <location>
        <begin position="649"/>
        <end position="743"/>
    </location>
</feature>
<dbReference type="Gene3D" id="3.40.50.280">
    <property type="entry name" value="Cobalamin-binding domain"/>
    <property type="match status" value="1"/>
</dbReference>
<dbReference type="GO" id="GO:0008705">
    <property type="term" value="F:methionine synthase activity"/>
    <property type="evidence" value="ECO:0007669"/>
    <property type="project" value="UniProtKB-UniRule"/>
</dbReference>
<feature type="binding site" evidence="22 24">
    <location>
        <position position="246"/>
    </location>
    <ligand>
        <name>Zn(2+)</name>
        <dbReference type="ChEBI" id="CHEBI:29105"/>
    </ligand>
</feature>
<feature type="binding site" evidence="23">
    <location>
        <position position="873"/>
    </location>
    <ligand>
        <name>methylcob(III)alamin</name>
        <dbReference type="ChEBI" id="CHEBI:28115"/>
    </ligand>
</feature>
<evidence type="ECO:0000259" key="27">
    <source>
        <dbReference type="PROSITE" id="PS50970"/>
    </source>
</evidence>
<evidence type="ECO:0000256" key="1">
    <source>
        <dbReference type="ARBA" id="ARBA00001700"/>
    </source>
</evidence>
<keyword evidence="16 21" id="KW-0486">Methionine biosynthesis</keyword>
<dbReference type="PROSITE" id="PS50970">
    <property type="entry name" value="HCY"/>
    <property type="match status" value="1"/>
</dbReference>
<feature type="domain" description="B12-binding" evidence="30">
    <location>
        <begin position="759"/>
        <end position="894"/>
    </location>
</feature>
<comment type="cofactor">
    <cofactor evidence="2 21 24">
        <name>Zn(2+)</name>
        <dbReference type="ChEBI" id="CHEBI:29105"/>
    </cofactor>
</comment>
<dbReference type="GO" id="GO:0032259">
    <property type="term" value="P:methylation"/>
    <property type="evidence" value="ECO:0007669"/>
    <property type="project" value="UniProtKB-KW"/>
</dbReference>
<dbReference type="Pfam" id="PF02965">
    <property type="entry name" value="Met_synt_B12"/>
    <property type="match status" value="1"/>
</dbReference>
<dbReference type="FunFam" id="3.40.50.280:FF:000001">
    <property type="entry name" value="Methionine synthase"/>
    <property type="match status" value="1"/>
</dbReference>
<evidence type="ECO:0000256" key="18">
    <source>
        <dbReference type="ARBA" id="ARBA00025552"/>
    </source>
</evidence>
<dbReference type="NCBIfam" id="NF007024">
    <property type="entry name" value="PRK09490.1"/>
    <property type="match status" value="1"/>
</dbReference>
<evidence type="ECO:0000256" key="20">
    <source>
        <dbReference type="NCBIfam" id="TIGR02082"/>
    </source>
</evidence>
<dbReference type="SUPFAM" id="SSF82282">
    <property type="entry name" value="Homocysteine S-methyltransferase"/>
    <property type="match status" value="1"/>
</dbReference>
<feature type="binding site" evidence="22 24">
    <location>
        <position position="310"/>
    </location>
    <ligand>
        <name>Zn(2+)</name>
        <dbReference type="ChEBI" id="CHEBI:29105"/>
    </ligand>
</feature>
<keyword evidence="8 21" id="KW-0489">Methyltransferase</keyword>
<evidence type="ECO:0000259" key="28">
    <source>
        <dbReference type="PROSITE" id="PS50972"/>
    </source>
</evidence>
<dbReference type="Gene3D" id="1.10.1240.10">
    <property type="entry name" value="Methionine synthase domain"/>
    <property type="match status" value="1"/>
</dbReference>
<keyword evidence="12 21" id="KW-0949">S-adenosyl-L-methionine</keyword>
<feature type="coiled-coil region" evidence="25">
    <location>
        <begin position="623"/>
        <end position="650"/>
    </location>
</feature>
<dbReference type="NCBIfam" id="TIGR02082">
    <property type="entry name" value="metH"/>
    <property type="match status" value="1"/>
</dbReference>
<evidence type="ECO:0000259" key="31">
    <source>
        <dbReference type="PROSITE" id="PS51337"/>
    </source>
</evidence>
<feature type="domain" description="Hcy-binding" evidence="27">
    <location>
        <begin position="5"/>
        <end position="324"/>
    </location>
</feature>
<gene>
    <name evidence="32" type="ORF">CRI93_10755</name>
</gene>
<evidence type="ECO:0000256" key="22">
    <source>
        <dbReference type="PIRSR" id="PIRSR000381-1"/>
    </source>
</evidence>
<evidence type="ECO:0000256" key="2">
    <source>
        <dbReference type="ARBA" id="ARBA00001947"/>
    </source>
</evidence>
<evidence type="ECO:0000256" key="14">
    <source>
        <dbReference type="ARBA" id="ARBA00022737"/>
    </source>
</evidence>
<evidence type="ECO:0000256" key="24">
    <source>
        <dbReference type="PROSITE-ProRule" id="PRU00333"/>
    </source>
</evidence>
<keyword evidence="14" id="KW-0677">Repeat</keyword>